<dbReference type="RefSeq" id="WP_380037343.1">
    <property type="nucleotide sequence ID" value="NZ_JBHSEH010000005.1"/>
</dbReference>
<evidence type="ECO:0000313" key="2">
    <source>
        <dbReference type="Proteomes" id="UP001595998"/>
    </source>
</evidence>
<name>A0ABV8XLL3_9DEIO</name>
<gene>
    <name evidence="1" type="ORF">ACFOZ9_05690</name>
</gene>
<sequence length="68" mass="6985">MTHSSSSMFFDLSTQDITVIGVRGVHGNFLPTGFQVADPADPGKTLTVQAGGIKAIGGVPAQTPTRCP</sequence>
<proteinExistence type="predicted"/>
<evidence type="ECO:0000313" key="1">
    <source>
        <dbReference type="EMBL" id="MFC4425696.1"/>
    </source>
</evidence>
<dbReference type="Proteomes" id="UP001595998">
    <property type="component" value="Unassembled WGS sequence"/>
</dbReference>
<accession>A0ABV8XLL3</accession>
<comment type="caution">
    <text evidence="1">The sequence shown here is derived from an EMBL/GenBank/DDBJ whole genome shotgun (WGS) entry which is preliminary data.</text>
</comment>
<dbReference type="EMBL" id="JBHSEH010000005">
    <property type="protein sequence ID" value="MFC4425696.1"/>
    <property type="molecule type" value="Genomic_DNA"/>
</dbReference>
<organism evidence="1 2">
    <name type="scientific">Deinococcus navajonensis</name>
    <dbReference type="NCBI Taxonomy" id="309884"/>
    <lineage>
        <taxon>Bacteria</taxon>
        <taxon>Thermotogati</taxon>
        <taxon>Deinococcota</taxon>
        <taxon>Deinococci</taxon>
        <taxon>Deinococcales</taxon>
        <taxon>Deinococcaceae</taxon>
        <taxon>Deinococcus</taxon>
    </lineage>
</organism>
<reference evidence="2" key="1">
    <citation type="journal article" date="2019" name="Int. J. Syst. Evol. Microbiol.">
        <title>The Global Catalogue of Microorganisms (GCM) 10K type strain sequencing project: providing services to taxonomists for standard genome sequencing and annotation.</title>
        <authorList>
            <consortium name="The Broad Institute Genomics Platform"/>
            <consortium name="The Broad Institute Genome Sequencing Center for Infectious Disease"/>
            <person name="Wu L."/>
            <person name="Ma J."/>
        </authorList>
    </citation>
    <scope>NUCLEOTIDE SEQUENCE [LARGE SCALE GENOMIC DNA]</scope>
    <source>
        <strain evidence="2">CCUG 56029</strain>
    </source>
</reference>
<keyword evidence="2" id="KW-1185">Reference proteome</keyword>
<protein>
    <submittedName>
        <fullName evidence="1">Uncharacterized protein</fullName>
    </submittedName>
</protein>